<sequence>MLNLFKHLLLRRPTSLHTECPISCINQSKNLQRIDSLTYTRCQNVRFYGTLSISISVQRDGHAVGRTVAFREAISFPFRRIMTVPSTIGPLLWTRSRVWLSRAYSK</sequence>
<protein>
    <submittedName>
        <fullName evidence="1">Uncharacterized protein</fullName>
    </submittedName>
</protein>
<proteinExistence type="predicted"/>
<reference evidence="1 2" key="1">
    <citation type="submission" date="2014-04" db="EMBL/GenBank/DDBJ databases">
        <authorList>
            <consortium name="DOE Joint Genome Institute"/>
            <person name="Kuo A."/>
            <person name="Girlanda M."/>
            <person name="Perotto S."/>
            <person name="Kohler A."/>
            <person name="Nagy L.G."/>
            <person name="Floudas D."/>
            <person name="Copeland A."/>
            <person name="Barry K.W."/>
            <person name="Cichocki N."/>
            <person name="Veneault-Fourrey C."/>
            <person name="LaButti K."/>
            <person name="Lindquist E.A."/>
            <person name="Lipzen A."/>
            <person name="Lundell T."/>
            <person name="Morin E."/>
            <person name="Murat C."/>
            <person name="Sun H."/>
            <person name="Tunlid A."/>
            <person name="Henrissat B."/>
            <person name="Grigoriev I.V."/>
            <person name="Hibbett D.S."/>
            <person name="Martin F."/>
            <person name="Nordberg H.P."/>
            <person name="Cantor M.N."/>
            <person name="Hua S.X."/>
        </authorList>
    </citation>
    <scope>NUCLEOTIDE SEQUENCE [LARGE SCALE GENOMIC DNA]</scope>
    <source>
        <strain evidence="1 2">MUT 4182</strain>
    </source>
</reference>
<keyword evidence="2" id="KW-1185">Reference proteome</keyword>
<dbReference type="EMBL" id="KN822973">
    <property type="protein sequence ID" value="KIO30301.1"/>
    <property type="molecule type" value="Genomic_DNA"/>
</dbReference>
<dbReference type="AlphaFoldDB" id="A0A0C3QPP1"/>
<name>A0A0C3QPP1_9AGAM</name>
<dbReference type="HOGENOM" id="CLU_2225137_0_0_1"/>
<reference evidence="2" key="2">
    <citation type="submission" date="2015-01" db="EMBL/GenBank/DDBJ databases">
        <title>Evolutionary Origins and Diversification of the Mycorrhizal Mutualists.</title>
        <authorList>
            <consortium name="DOE Joint Genome Institute"/>
            <consortium name="Mycorrhizal Genomics Consortium"/>
            <person name="Kohler A."/>
            <person name="Kuo A."/>
            <person name="Nagy L.G."/>
            <person name="Floudas D."/>
            <person name="Copeland A."/>
            <person name="Barry K.W."/>
            <person name="Cichocki N."/>
            <person name="Veneault-Fourrey C."/>
            <person name="LaButti K."/>
            <person name="Lindquist E.A."/>
            <person name="Lipzen A."/>
            <person name="Lundell T."/>
            <person name="Morin E."/>
            <person name="Murat C."/>
            <person name="Riley R."/>
            <person name="Ohm R."/>
            <person name="Sun H."/>
            <person name="Tunlid A."/>
            <person name="Henrissat B."/>
            <person name="Grigoriev I.V."/>
            <person name="Hibbett D.S."/>
            <person name="Martin F."/>
        </authorList>
    </citation>
    <scope>NUCLEOTIDE SEQUENCE [LARGE SCALE GENOMIC DNA]</scope>
    <source>
        <strain evidence="2">MUT 4182</strain>
    </source>
</reference>
<evidence type="ECO:0000313" key="1">
    <source>
        <dbReference type="EMBL" id="KIO30301.1"/>
    </source>
</evidence>
<evidence type="ECO:0000313" key="2">
    <source>
        <dbReference type="Proteomes" id="UP000054248"/>
    </source>
</evidence>
<organism evidence="1 2">
    <name type="scientific">Tulasnella calospora MUT 4182</name>
    <dbReference type="NCBI Taxonomy" id="1051891"/>
    <lineage>
        <taxon>Eukaryota</taxon>
        <taxon>Fungi</taxon>
        <taxon>Dikarya</taxon>
        <taxon>Basidiomycota</taxon>
        <taxon>Agaricomycotina</taxon>
        <taxon>Agaricomycetes</taxon>
        <taxon>Cantharellales</taxon>
        <taxon>Tulasnellaceae</taxon>
        <taxon>Tulasnella</taxon>
    </lineage>
</organism>
<gene>
    <name evidence="1" type="ORF">M407DRAFT_155166</name>
</gene>
<dbReference type="Proteomes" id="UP000054248">
    <property type="component" value="Unassembled WGS sequence"/>
</dbReference>
<accession>A0A0C3QPP1</accession>